<evidence type="ECO:0000313" key="3">
    <source>
        <dbReference type="EMBL" id="CAI9119880.1"/>
    </source>
</evidence>
<evidence type="ECO:0000313" key="4">
    <source>
        <dbReference type="Proteomes" id="UP001176960"/>
    </source>
</evidence>
<name>A0AA35UZD2_9PROT</name>
<keyword evidence="4" id="KW-1185">Reference proteome</keyword>
<proteinExistence type="predicted"/>
<comment type="caution">
    <text evidence="3">The sequence shown here is derived from an EMBL/GenBank/DDBJ whole genome shotgun (WGS) entry which is preliminary data.</text>
</comment>
<keyword evidence="2" id="KW-1133">Transmembrane helix</keyword>
<accession>A0AA35UZD2</accession>
<organism evidence="3 4">
    <name type="scientific">Brytella acorum</name>
    <dbReference type="NCBI Taxonomy" id="2959299"/>
    <lineage>
        <taxon>Bacteria</taxon>
        <taxon>Pseudomonadati</taxon>
        <taxon>Pseudomonadota</taxon>
        <taxon>Alphaproteobacteria</taxon>
        <taxon>Acetobacterales</taxon>
        <taxon>Acetobacteraceae</taxon>
        <taxon>Brytella</taxon>
    </lineage>
</organism>
<protein>
    <submittedName>
        <fullName evidence="3">Uncharacterized protein</fullName>
    </submittedName>
</protein>
<reference evidence="3" key="1">
    <citation type="submission" date="2023-03" db="EMBL/GenBank/DDBJ databases">
        <authorList>
            <person name="Cleenwerck I."/>
        </authorList>
    </citation>
    <scope>NUCLEOTIDE SEQUENCE</scope>
    <source>
        <strain evidence="3">LMG 32879</strain>
    </source>
</reference>
<feature type="transmembrane region" description="Helical" evidence="2">
    <location>
        <begin position="21"/>
        <end position="43"/>
    </location>
</feature>
<feature type="compositionally biased region" description="Basic and acidic residues" evidence="1">
    <location>
        <begin position="100"/>
        <end position="109"/>
    </location>
</feature>
<dbReference type="Proteomes" id="UP001176960">
    <property type="component" value="Unassembled WGS sequence"/>
</dbReference>
<dbReference type="RefSeq" id="WP_289840879.1">
    <property type="nucleotide sequence ID" value="NZ_CATKSH010000003.1"/>
</dbReference>
<keyword evidence="2" id="KW-0472">Membrane</keyword>
<sequence>MSQPAARVNYRLRFRGRVAAAWHGLVVCSIMLARVHHVTLLLVSTLPLVACGGDDGGGMLGPPRADLVVRGPPGRSHHHAPPYMPSAIPAGLQIGGMGDGTDHAPDDRSSASASQSTPGSVTPATQVIYGKNPGGS</sequence>
<dbReference type="EMBL" id="CATKSH010000003">
    <property type="protein sequence ID" value="CAI9119880.1"/>
    <property type="molecule type" value="Genomic_DNA"/>
</dbReference>
<feature type="region of interest" description="Disordered" evidence="1">
    <location>
        <begin position="62"/>
        <end position="136"/>
    </location>
</feature>
<evidence type="ECO:0000256" key="1">
    <source>
        <dbReference type="SAM" id="MobiDB-lite"/>
    </source>
</evidence>
<evidence type="ECO:0000256" key="2">
    <source>
        <dbReference type="SAM" id="Phobius"/>
    </source>
</evidence>
<gene>
    <name evidence="3" type="ORF">LMG32879_000706</name>
</gene>
<dbReference type="AlphaFoldDB" id="A0AA35UZD2"/>
<keyword evidence="2" id="KW-0812">Transmembrane</keyword>